<dbReference type="PATRIC" id="fig|1140003.3.peg.1692"/>
<evidence type="ECO:0000256" key="1">
    <source>
        <dbReference type="SAM" id="Phobius"/>
    </source>
</evidence>
<reference evidence="2 3" key="1">
    <citation type="submission" date="2013-03" db="EMBL/GenBank/DDBJ databases">
        <title>The Genome Sequence of Enterococcus sulfureus ATCC_49903 (PacBio/Illumina hybrid assembly).</title>
        <authorList>
            <consortium name="The Broad Institute Genomics Platform"/>
            <consortium name="The Broad Institute Genome Sequencing Center for Infectious Disease"/>
            <person name="Earl A."/>
            <person name="Russ C."/>
            <person name="Gilmore M."/>
            <person name="Surin D."/>
            <person name="Walker B."/>
            <person name="Young S."/>
            <person name="Zeng Q."/>
            <person name="Gargeya S."/>
            <person name="Fitzgerald M."/>
            <person name="Haas B."/>
            <person name="Abouelleil A."/>
            <person name="Allen A.W."/>
            <person name="Alvarado L."/>
            <person name="Arachchi H.M."/>
            <person name="Berlin A.M."/>
            <person name="Chapman S.B."/>
            <person name="Gainer-Dewar J."/>
            <person name="Goldberg J."/>
            <person name="Griggs A."/>
            <person name="Gujja S."/>
            <person name="Hansen M."/>
            <person name="Howarth C."/>
            <person name="Imamovic A."/>
            <person name="Ireland A."/>
            <person name="Larimer J."/>
            <person name="McCowan C."/>
            <person name="Murphy C."/>
            <person name="Pearson M."/>
            <person name="Poon T.W."/>
            <person name="Priest M."/>
            <person name="Roberts A."/>
            <person name="Saif S."/>
            <person name="Shea T."/>
            <person name="Sisk P."/>
            <person name="Sykes S."/>
            <person name="Wortman J."/>
            <person name="Nusbaum C."/>
            <person name="Birren B."/>
        </authorList>
    </citation>
    <scope>NUCLEOTIDE SEQUENCE [LARGE SCALE GENOMIC DNA]</scope>
    <source>
        <strain evidence="2 3">ATCC 49903</strain>
    </source>
</reference>
<feature type="transmembrane region" description="Helical" evidence="1">
    <location>
        <begin position="77"/>
        <end position="96"/>
    </location>
</feature>
<dbReference type="AlphaFoldDB" id="S0KZW4"/>
<dbReference type="STRING" id="1140003.OMY_01754"/>
<sequence length="126" mass="14592">MKTFDRVESIIYFLLSAGLIGFSAYALMGALTHHLWESIALLFFLFLLGLTFASYGFVRWMKLRETYRYLSYYRTYLLIQFITFAYLTFLGSIAHFVFDEPLGISCALIGLSITILSVIPIYFSFK</sequence>
<accession>S0KZW4</accession>
<dbReference type="RefSeq" id="WP_016186191.1">
    <property type="nucleotide sequence ID" value="NZ_ASWO01000003.1"/>
</dbReference>
<evidence type="ECO:0000313" key="3">
    <source>
        <dbReference type="Proteomes" id="UP000015961"/>
    </source>
</evidence>
<keyword evidence="3" id="KW-1185">Reference proteome</keyword>
<comment type="caution">
    <text evidence="2">The sequence shown here is derived from an EMBL/GenBank/DDBJ whole genome shotgun (WGS) entry which is preliminary data.</text>
</comment>
<feature type="transmembrane region" description="Helical" evidence="1">
    <location>
        <begin position="12"/>
        <end position="32"/>
    </location>
</feature>
<dbReference type="EMBL" id="ASWO01000003">
    <property type="protein sequence ID" value="EOT86083.1"/>
    <property type="molecule type" value="Genomic_DNA"/>
</dbReference>
<name>S0KZW4_9ENTE</name>
<proteinExistence type="predicted"/>
<feature type="transmembrane region" description="Helical" evidence="1">
    <location>
        <begin position="38"/>
        <end position="57"/>
    </location>
</feature>
<evidence type="ECO:0000313" key="2">
    <source>
        <dbReference type="EMBL" id="EOT86083.1"/>
    </source>
</evidence>
<keyword evidence="1" id="KW-0472">Membrane</keyword>
<organism evidence="2 3">
    <name type="scientific">Enterococcus sulfureus ATCC 49903</name>
    <dbReference type="NCBI Taxonomy" id="1140003"/>
    <lineage>
        <taxon>Bacteria</taxon>
        <taxon>Bacillati</taxon>
        <taxon>Bacillota</taxon>
        <taxon>Bacilli</taxon>
        <taxon>Lactobacillales</taxon>
        <taxon>Enterococcaceae</taxon>
        <taxon>Enterococcus</taxon>
    </lineage>
</organism>
<dbReference type="Proteomes" id="UP000015961">
    <property type="component" value="Unassembled WGS sequence"/>
</dbReference>
<keyword evidence="1" id="KW-0812">Transmembrane</keyword>
<dbReference type="eggNOG" id="ENOG50308CA">
    <property type="taxonomic scope" value="Bacteria"/>
</dbReference>
<keyword evidence="1" id="KW-1133">Transmembrane helix</keyword>
<feature type="transmembrane region" description="Helical" evidence="1">
    <location>
        <begin position="102"/>
        <end position="125"/>
    </location>
</feature>
<protein>
    <submittedName>
        <fullName evidence="2">Uncharacterized protein</fullName>
    </submittedName>
</protein>
<gene>
    <name evidence="2" type="ORF">I573_00836</name>
</gene>